<proteinExistence type="predicted"/>
<sequence length="87" mass="9650">MITEVFPDLVFLQFAFSFDVSYGGKGTAIRRLIYTALEGEGVAGWTRGRLIRCVHVLSSCVRLLRRLDLIAPQGSPSNLGMDFVESK</sequence>
<organism evidence="1 2">
    <name type="scientific">Marasmius oreades</name>
    <name type="common">fairy-ring Marasmius</name>
    <dbReference type="NCBI Taxonomy" id="181124"/>
    <lineage>
        <taxon>Eukaryota</taxon>
        <taxon>Fungi</taxon>
        <taxon>Dikarya</taxon>
        <taxon>Basidiomycota</taxon>
        <taxon>Agaricomycotina</taxon>
        <taxon>Agaricomycetes</taxon>
        <taxon>Agaricomycetidae</taxon>
        <taxon>Agaricales</taxon>
        <taxon>Marasmiineae</taxon>
        <taxon>Marasmiaceae</taxon>
        <taxon>Marasmius</taxon>
    </lineage>
</organism>
<evidence type="ECO:0000313" key="2">
    <source>
        <dbReference type="Proteomes" id="UP001049176"/>
    </source>
</evidence>
<keyword evidence="2" id="KW-1185">Reference proteome</keyword>
<name>A0A9P7UNR9_9AGAR</name>
<evidence type="ECO:0000313" key="1">
    <source>
        <dbReference type="EMBL" id="KAG7088967.1"/>
    </source>
</evidence>
<dbReference type="AlphaFoldDB" id="A0A9P7UNR9"/>
<gene>
    <name evidence="1" type="ORF">E1B28_012912</name>
</gene>
<dbReference type="RefSeq" id="XP_043005438.1">
    <property type="nucleotide sequence ID" value="XM_043158067.1"/>
</dbReference>
<dbReference type="GeneID" id="66081987"/>
<dbReference type="EMBL" id="CM032188">
    <property type="protein sequence ID" value="KAG7088967.1"/>
    <property type="molecule type" value="Genomic_DNA"/>
</dbReference>
<accession>A0A9P7UNR9</accession>
<dbReference type="Proteomes" id="UP001049176">
    <property type="component" value="Chromosome 8"/>
</dbReference>
<reference evidence="1" key="1">
    <citation type="journal article" date="2021" name="Genome Biol. Evol.">
        <title>The assembled and annotated genome of the fairy-ring fungus Marasmius oreades.</title>
        <authorList>
            <person name="Hiltunen M."/>
            <person name="Ament-Velasquez S.L."/>
            <person name="Johannesson H."/>
        </authorList>
    </citation>
    <scope>NUCLEOTIDE SEQUENCE</scope>
    <source>
        <strain evidence="1">03SP1</strain>
    </source>
</reference>
<protein>
    <submittedName>
        <fullName evidence="1">Uncharacterized protein</fullName>
    </submittedName>
</protein>
<comment type="caution">
    <text evidence="1">The sequence shown here is derived from an EMBL/GenBank/DDBJ whole genome shotgun (WGS) entry which is preliminary data.</text>
</comment>
<dbReference type="KEGG" id="more:E1B28_012912"/>